<organism evidence="3 4">
    <name type="scientific">Helicobacter cholecystus</name>
    <dbReference type="NCBI Taxonomy" id="45498"/>
    <lineage>
        <taxon>Bacteria</taxon>
        <taxon>Pseudomonadati</taxon>
        <taxon>Campylobacterota</taxon>
        <taxon>Epsilonproteobacteria</taxon>
        <taxon>Campylobacterales</taxon>
        <taxon>Helicobacteraceae</taxon>
        <taxon>Helicobacter</taxon>
    </lineage>
</organism>
<evidence type="ECO:0000256" key="1">
    <source>
        <dbReference type="SAM" id="Coils"/>
    </source>
</evidence>
<sequence>MLSENEKDELLAPLPEEKIIDGRDLLRALLIFLCFFILFAPKIYFSSEIYYLSRDVTKIKNRLDLLKEENRMLKKNLEDFKFQQVLRMD</sequence>
<dbReference type="AlphaFoldDB" id="A0A3D8IWP5"/>
<dbReference type="Proteomes" id="UP000257067">
    <property type="component" value="Unassembled WGS sequence"/>
</dbReference>
<keyword evidence="2" id="KW-0812">Transmembrane</keyword>
<evidence type="ECO:0008006" key="5">
    <source>
        <dbReference type="Google" id="ProtNLM"/>
    </source>
</evidence>
<evidence type="ECO:0000313" key="3">
    <source>
        <dbReference type="EMBL" id="RDU69463.1"/>
    </source>
</evidence>
<dbReference type="RefSeq" id="WP_104724585.1">
    <property type="nucleotide sequence ID" value="NZ_FZNE01000003.1"/>
</dbReference>
<name>A0A3D8IWP5_9HELI</name>
<feature type="coiled-coil region" evidence="1">
    <location>
        <begin position="56"/>
        <end position="83"/>
    </location>
</feature>
<dbReference type="OrthoDB" id="5373140at2"/>
<evidence type="ECO:0000256" key="2">
    <source>
        <dbReference type="SAM" id="Phobius"/>
    </source>
</evidence>
<proteinExistence type="predicted"/>
<keyword evidence="2" id="KW-1133">Transmembrane helix</keyword>
<keyword evidence="2" id="KW-0472">Membrane</keyword>
<evidence type="ECO:0000313" key="4">
    <source>
        <dbReference type="Proteomes" id="UP000257067"/>
    </source>
</evidence>
<feature type="transmembrane region" description="Helical" evidence="2">
    <location>
        <begin position="25"/>
        <end position="45"/>
    </location>
</feature>
<dbReference type="EMBL" id="NXLU01000002">
    <property type="protein sequence ID" value="RDU69463.1"/>
    <property type="molecule type" value="Genomic_DNA"/>
</dbReference>
<gene>
    <name evidence="3" type="ORF">CQA62_02100</name>
</gene>
<keyword evidence="4" id="KW-1185">Reference proteome</keyword>
<keyword evidence="1" id="KW-0175">Coiled coil</keyword>
<accession>A0A3D8IWP5</accession>
<reference evidence="3 4" key="1">
    <citation type="submission" date="2018-04" db="EMBL/GenBank/DDBJ databases">
        <title>Novel Campyloabacter and Helicobacter Species and Strains.</title>
        <authorList>
            <person name="Mannion A.J."/>
            <person name="Shen Z."/>
            <person name="Fox J.G."/>
        </authorList>
    </citation>
    <scope>NUCLEOTIDE SEQUENCE [LARGE SCALE GENOMIC DNA]</scope>
    <source>
        <strain evidence="3 4">ATCC 700242</strain>
    </source>
</reference>
<protein>
    <recommendedName>
        <fullName evidence="5">Septum formation initiator</fullName>
    </recommendedName>
</protein>
<comment type="caution">
    <text evidence="3">The sequence shown here is derived from an EMBL/GenBank/DDBJ whole genome shotgun (WGS) entry which is preliminary data.</text>
</comment>